<evidence type="ECO:0000259" key="10">
    <source>
        <dbReference type="Pfam" id="PF05064"/>
    </source>
</evidence>
<evidence type="ECO:0000256" key="8">
    <source>
        <dbReference type="ARBA" id="ARBA00023242"/>
    </source>
</evidence>
<organism evidence="11 12">
    <name type="scientific">Pinctada imbricata</name>
    <name type="common">Atlantic pearl-oyster</name>
    <name type="synonym">Pinctada martensii</name>
    <dbReference type="NCBI Taxonomy" id="66713"/>
    <lineage>
        <taxon>Eukaryota</taxon>
        <taxon>Metazoa</taxon>
        <taxon>Spiralia</taxon>
        <taxon>Lophotrochozoa</taxon>
        <taxon>Mollusca</taxon>
        <taxon>Bivalvia</taxon>
        <taxon>Autobranchia</taxon>
        <taxon>Pteriomorphia</taxon>
        <taxon>Pterioida</taxon>
        <taxon>Pterioidea</taxon>
        <taxon>Pteriidae</taxon>
        <taxon>Pinctada</taxon>
    </lineage>
</organism>
<evidence type="ECO:0000313" key="11">
    <source>
        <dbReference type="EMBL" id="KAK3103752.1"/>
    </source>
</evidence>
<keyword evidence="9" id="KW-0175">Coiled coil</keyword>
<dbReference type="GO" id="GO:0006405">
    <property type="term" value="P:RNA export from nucleus"/>
    <property type="evidence" value="ECO:0007669"/>
    <property type="project" value="TreeGrafter"/>
</dbReference>
<evidence type="ECO:0000256" key="3">
    <source>
        <dbReference type="ARBA" id="ARBA00022448"/>
    </source>
</evidence>
<feature type="non-terminal residue" evidence="11">
    <location>
        <position position="1"/>
    </location>
</feature>
<keyword evidence="6" id="KW-0811">Translocation</keyword>
<name>A0AA88YME0_PINIB</name>
<evidence type="ECO:0000313" key="12">
    <source>
        <dbReference type="Proteomes" id="UP001186944"/>
    </source>
</evidence>
<keyword evidence="3" id="KW-0813">Transport</keyword>
<keyword evidence="12" id="KW-1185">Reference proteome</keyword>
<evidence type="ECO:0000256" key="5">
    <source>
        <dbReference type="ARBA" id="ARBA00022927"/>
    </source>
</evidence>
<keyword evidence="5" id="KW-0653">Protein transport</keyword>
<dbReference type="PANTHER" id="PTHR12084:SF0">
    <property type="entry name" value="NUCLEAR PORE GLYCOPROTEIN P62"/>
    <property type="match status" value="1"/>
</dbReference>
<dbReference type="GO" id="GO:0006606">
    <property type="term" value="P:protein import into nucleus"/>
    <property type="evidence" value="ECO:0007669"/>
    <property type="project" value="TreeGrafter"/>
</dbReference>
<accession>A0AA88YME0</accession>
<dbReference type="EMBL" id="VSWD01000005">
    <property type="protein sequence ID" value="KAK3103752.1"/>
    <property type="molecule type" value="Genomic_DNA"/>
</dbReference>
<reference evidence="11" key="1">
    <citation type="submission" date="2019-08" db="EMBL/GenBank/DDBJ databases">
        <title>The improved chromosome-level genome for the pearl oyster Pinctada fucata martensii using PacBio sequencing and Hi-C.</title>
        <authorList>
            <person name="Zheng Z."/>
        </authorList>
    </citation>
    <scope>NUCLEOTIDE SEQUENCE</scope>
    <source>
        <strain evidence="11">ZZ-2019</strain>
        <tissue evidence="11">Adductor muscle</tissue>
    </source>
</reference>
<comment type="subcellular location">
    <subcellularLocation>
        <location evidence="1">Nucleus</location>
        <location evidence="1">Nuclear pore complex</location>
    </subcellularLocation>
</comment>
<evidence type="ECO:0000256" key="7">
    <source>
        <dbReference type="ARBA" id="ARBA00023132"/>
    </source>
</evidence>
<keyword evidence="7" id="KW-0906">Nuclear pore complex</keyword>
<evidence type="ECO:0000256" key="2">
    <source>
        <dbReference type="ARBA" id="ARBA00005911"/>
    </source>
</evidence>
<evidence type="ECO:0000256" key="9">
    <source>
        <dbReference type="SAM" id="Coils"/>
    </source>
</evidence>
<dbReference type="FunFam" id="1.20.5.170:FF:000040">
    <property type="entry name" value="Nuclear pore glycoprotein p62"/>
    <property type="match status" value="1"/>
</dbReference>
<dbReference type="GO" id="GO:0051028">
    <property type="term" value="P:mRNA transport"/>
    <property type="evidence" value="ECO:0007669"/>
    <property type="project" value="UniProtKB-KW"/>
</dbReference>
<dbReference type="GO" id="GO:0005543">
    <property type="term" value="F:phospholipid binding"/>
    <property type="evidence" value="ECO:0007669"/>
    <property type="project" value="TreeGrafter"/>
</dbReference>
<dbReference type="AlphaFoldDB" id="A0AA88YME0"/>
<evidence type="ECO:0000256" key="4">
    <source>
        <dbReference type="ARBA" id="ARBA00022816"/>
    </source>
</evidence>
<comment type="caution">
    <text evidence="11">The sequence shown here is derived from an EMBL/GenBank/DDBJ whole genome shotgun (WGS) entry which is preliminary data.</text>
</comment>
<keyword evidence="8" id="KW-0539">Nucleus</keyword>
<evidence type="ECO:0000256" key="6">
    <source>
        <dbReference type="ARBA" id="ARBA00023010"/>
    </source>
</evidence>
<protein>
    <recommendedName>
        <fullName evidence="10">Nucleoporin NSP1-like C-terminal domain-containing protein</fullName>
    </recommendedName>
</protein>
<dbReference type="Pfam" id="PF05064">
    <property type="entry name" value="Nsp1_C"/>
    <property type="match status" value="1"/>
</dbReference>
<dbReference type="PANTHER" id="PTHR12084">
    <property type="entry name" value="NUCLEAR PORE GLYCOPROTEIN P62-RELATED"/>
    <property type="match status" value="1"/>
</dbReference>
<proteinExistence type="inferred from homology"/>
<dbReference type="InterPro" id="IPR026010">
    <property type="entry name" value="NSP1/NUP62"/>
</dbReference>
<dbReference type="GO" id="GO:0044613">
    <property type="term" value="C:nuclear pore central transport channel"/>
    <property type="evidence" value="ECO:0007669"/>
    <property type="project" value="TreeGrafter"/>
</dbReference>
<feature type="domain" description="Nucleoporin NSP1-like C-terminal" evidence="10">
    <location>
        <begin position="7"/>
        <end position="108"/>
    </location>
</feature>
<evidence type="ECO:0000256" key="1">
    <source>
        <dbReference type="ARBA" id="ARBA00004567"/>
    </source>
</evidence>
<comment type="similarity">
    <text evidence="2">Belongs to the nucleoporin NSP1/NUP62 family.</text>
</comment>
<dbReference type="Gene3D" id="1.20.5.170">
    <property type="match status" value="1"/>
</dbReference>
<dbReference type="Proteomes" id="UP001186944">
    <property type="component" value="Unassembled WGS sequence"/>
</dbReference>
<keyword evidence="4" id="KW-0509">mRNA transport</keyword>
<dbReference type="InterPro" id="IPR007758">
    <property type="entry name" value="Nucleoporin_NSP1_C"/>
</dbReference>
<feature type="coiled-coil region" evidence="9">
    <location>
        <begin position="13"/>
        <end position="75"/>
    </location>
</feature>
<sequence length="205" mass="24199">SVAPAGPQKQMTYQQLEDNINKWMADLEKQEKDFLEQATQVNAWDRVLIENGEKITSLNNDMERVKIDQQKLDHELDFIKSQQRELEDLLVPLERAVDQQPNISFQQHTDLERENTYQLAENVDAQLKRMVQDLKEIISHLNTSNTNQDQNDPVQQITKILNAHMDSLQWIDQNTALVSRRVEDISKQMELQRKEQEQNFRLVYN</sequence>
<gene>
    <name evidence="11" type="ORF">FSP39_021635</name>
</gene>
<dbReference type="GO" id="GO:0017056">
    <property type="term" value="F:structural constituent of nuclear pore"/>
    <property type="evidence" value="ECO:0007669"/>
    <property type="project" value="InterPro"/>
</dbReference>